<evidence type="ECO:0000313" key="2">
    <source>
        <dbReference type="EMBL" id="AMM40758.1"/>
    </source>
</evidence>
<protein>
    <submittedName>
        <fullName evidence="2">Uncharacterized protein</fullName>
    </submittedName>
</protein>
<evidence type="ECO:0000256" key="1">
    <source>
        <dbReference type="SAM" id="Phobius"/>
    </source>
</evidence>
<dbReference type="RefSeq" id="WP_156469392.1">
    <property type="nucleotide sequence ID" value="NZ_CP013015.1"/>
</dbReference>
<dbReference type="KEGG" id="daw:HS1_000954"/>
<reference evidence="2 3" key="1">
    <citation type="submission" date="2015-10" db="EMBL/GenBank/DDBJ databases">
        <title>Candidatus Desulfofervidus auxilii, a hydrogenotrophic sulfate-reducing bacterium involved in the thermophilic anaerobic oxidation of methane.</title>
        <authorList>
            <person name="Krukenberg V."/>
            <person name="Richter M."/>
            <person name="Wegener G."/>
        </authorList>
    </citation>
    <scope>NUCLEOTIDE SEQUENCE [LARGE SCALE GENOMIC DNA]</scope>
    <source>
        <strain evidence="2 3">HS1</strain>
    </source>
</reference>
<name>A0A7U4TI13_DESA2</name>
<dbReference type="OrthoDB" id="9839871at2"/>
<proteinExistence type="predicted"/>
<dbReference type="AlphaFoldDB" id="A0A7U4TI13"/>
<feature type="transmembrane region" description="Helical" evidence="1">
    <location>
        <begin position="23"/>
        <end position="46"/>
    </location>
</feature>
<gene>
    <name evidence="2" type="ORF">HS1_000954</name>
</gene>
<keyword evidence="1" id="KW-1133">Transmembrane helix</keyword>
<keyword evidence="1" id="KW-0472">Membrane</keyword>
<sequence length="258" mass="29457">MKIGRVSLSGIFKFTQIREWYPFVKWGGIALCAAILVIGTAVLVSIQKKQQYFRSRVLKDASRILWEKTTAHILLMNNKNNIKKGAQQIVLKIIPTDIELHGNIKPKELLSKLESSAYGYDYIPEELAEKLWNAMAEPDGSIYFEKEKDVGIESVYFSESQIEEDLFQGVDVELRVQHIPTALSKYTSIHDIKGKIIVARIAVKTIDNPYIGWVRVNLETRAGPLILHFPPKQIANGKLISSYVRYVGIFLDDEKFRF</sequence>
<evidence type="ECO:0000313" key="3">
    <source>
        <dbReference type="Proteomes" id="UP000070560"/>
    </source>
</evidence>
<organism evidence="2 3">
    <name type="scientific">Desulfofervidus auxilii</name>
    <dbReference type="NCBI Taxonomy" id="1621989"/>
    <lineage>
        <taxon>Bacteria</taxon>
        <taxon>Pseudomonadati</taxon>
        <taxon>Thermodesulfobacteriota</taxon>
        <taxon>Candidatus Desulfofervidia</taxon>
        <taxon>Candidatus Desulfofervidales</taxon>
        <taxon>Candidatus Desulfofervidaceae</taxon>
        <taxon>Candidatus Desulfofervidus</taxon>
    </lineage>
</organism>
<keyword evidence="1" id="KW-0812">Transmembrane</keyword>
<dbReference type="Proteomes" id="UP000070560">
    <property type="component" value="Chromosome"/>
</dbReference>
<keyword evidence="3" id="KW-1185">Reference proteome</keyword>
<dbReference type="EMBL" id="CP013015">
    <property type="protein sequence ID" value="AMM40758.1"/>
    <property type="molecule type" value="Genomic_DNA"/>
</dbReference>
<accession>A0A7U4TI13</accession>